<organism evidence="1 2">
    <name type="scientific">Aequorivita viscosa</name>
    <dbReference type="NCBI Taxonomy" id="797419"/>
    <lineage>
        <taxon>Bacteria</taxon>
        <taxon>Pseudomonadati</taxon>
        <taxon>Bacteroidota</taxon>
        <taxon>Flavobacteriia</taxon>
        <taxon>Flavobacteriales</taxon>
        <taxon>Flavobacteriaceae</taxon>
        <taxon>Aequorivita</taxon>
    </lineage>
</organism>
<protein>
    <recommendedName>
        <fullName evidence="3">Peptidylprolyl isomerase</fullName>
    </recommendedName>
</protein>
<reference evidence="2" key="1">
    <citation type="submission" date="2016-11" db="EMBL/GenBank/DDBJ databases">
        <authorList>
            <person name="Varghese N."/>
            <person name="Submissions S."/>
        </authorList>
    </citation>
    <scope>NUCLEOTIDE SEQUENCE [LARGE SCALE GENOMIC DNA]</scope>
    <source>
        <strain evidence="2">DSM 26349</strain>
    </source>
</reference>
<dbReference type="PROSITE" id="PS51257">
    <property type="entry name" value="PROKAR_LIPOPROTEIN"/>
    <property type="match status" value="1"/>
</dbReference>
<evidence type="ECO:0000313" key="1">
    <source>
        <dbReference type="EMBL" id="SHJ41578.1"/>
    </source>
</evidence>
<name>A0A1M6J4H6_9FLAO</name>
<gene>
    <name evidence="1" type="ORF">SAMN04487908_11632</name>
</gene>
<dbReference type="SUPFAM" id="SSF109998">
    <property type="entry name" value="Triger factor/SurA peptide-binding domain-like"/>
    <property type="match status" value="1"/>
</dbReference>
<dbReference type="OrthoDB" id="9785180at2"/>
<evidence type="ECO:0008006" key="3">
    <source>
        <dbReference type="Google" id="ProtNLM"/>
    </source>
</evidence>
<proteinExistence type="predicted"/>
<dbReference type="EMBL" id="FQYV01000016">
    <property type="protein sequence ID" value="SHJ41578.1"/>
    <property type="molecule type" value="Genomic_DNA"/>
</dbReference>
<sequence>MRLTWLYIAVASLLVSSCGYFEQEPKEGIVARVHDDYLYVSDIQALISENTTPEDSTLIVNNYITRWATQKLLIGQAKINLTSDKLGRFDKLVEEYKNDLLTGAYKNVIVGQQLDSTITESEFESYYQENKENFKLNYMLLKMRFVQLPKSYEGFETIKEKFVRYDQKDKEFLSDRNLQFASSNLNDSVWIKKEVLFETIPILRSAKDEVLKKSNFTQLQDSIGVYLVKIEDILNQNEIAPLSYIKPTLRQIILNKRKLELIRKLETDITRDAIEHNKFEIYNNE</sequence>
<dbReference type="Proteomes" id="UP000184172">
    <property type="component" value="Unassembled WGS sequence"/>
</dbReference>
<dbReference type="AlphaFoldDB" id="A0A1M6J4H6"/>
<accession>A0A1M6J4H6</accession>
<evidence type="ECO:0000313" key="2">
    <source>
        <dbReference type="Proteomes" id="UP000184172"/>
    </source>
</evidence>
<dbReference type="STRING" id="797419.SAMN05216556_11634"/>
<dbReference type="InterPro" id="IPR027304">
    <property type="entry name" value="Trigger_fact/SurA_dom_sf"/>
</dbReference>
<dbReference type="RefSeq" id="WP_073218980.1">
    <property type="nucleotide sequence ID" value="NZ_FNNS01000016.1"/>
</dbReference>
<keyword evidence="2" id="KW-1185">Reference proteome</keyword>